<dbReference type="EMBL" id="JGDM01000022">
    <property type="protein sequence ID" value="EXZ45449.1"/>
    <property type="molecule type" value="Genomic_DNA"/>
</dbReference>
<gene>
    <name evidence="1" type="ORF">M076_1299</name>
</gene>
<reference evidence="1 2" key="1">
    <citation type="submission" date="2014-02" db="EMBL/GenBank/DDBJ databases">
        <authorList>
            <person name="Sears C."/>
            <person name="Carroll K."/>
            <person name="Sack B.R."/>
            <person name="Qadri F."/>
            <person name="Myers L.L."/>
            <person name="Chung G.-T."/>
            <person name="Escheverria P."/>
            <person name="Fraser C.M."/>
            <person name="Sadzewicz L."/>
            <person name="Shefchek K.A."/>
            <person name="Tallon L."/>
            <person name="Das S.P."/>
            <person name="Daugherty S."/>
            <person name="Mongodin E.F."/>
        </authorList>
    </citation>
    <scope>NUCLEOTIDE SEQUENCE [LARGE SCALE GENOMIC DNA]</scope>
    <source>
        <strain evidence="1 2">2-F-2 #4</strain>
    </source>
</reference>
<sequence>MKKYLQPTKTIYIFATVLRIRRIKRRITKNNYWRIITINV</sequence>
<evidence type="ECO:0000313" key="2">
    <source>
        <dbReference type="Proteomes" id="UP000022272"/>
    </source>
</evidence>
<organism evidence="1 2">
    <name type="scientific">Bacteroides fragilis str. 2-F-2 #4</name>
    <dbReference type="NCBI Taxonomy" id="1339280"/>
    <lineage>
        <taxon>Bacteria</taxon>
        <taxon>Pseudomonadati</taxon>
        <taxon>Bacteroidota</taxon>
        <taxon>Bacteroidia</taxon>
        <taxon>Bacteroidales</taxon>
        <taxon>Bacteroidaceae</taxon>
        <taxon>Bacteroides</taxon>
    </lineage>
</organism>
<comment type="caution">
    <text evidence="1">The sequence shown here is derived from an EMBL/GenBank/DDBJ whole genome shotgun (WGS) entry which is preliminary data.</text>
</comment>
<name>A0A016AEQ9_BACFG</name>
<protein>
    <submittedName>
        <fullName evidence="1">Uncharacterized protein</fullName>
    </submittedName>
</protein>
<accession>A0A016AEQ9</accession>
<dbReference type="Proteomes" id="UP000022272">
    <property type="component" value="Unassembled WGS sequence"/>
</dbReference>
<proteinExistence type="predicted"/>
<evidence type="ECO:0000313" key="1">
    <source>
        <dbReference type="EMBL" id="EXZ45449.1"/>
    </source>
</evidence>
<dbReference type="AlphaFoldDB" id="A0A016AEQ9"/>